<dbReference type="OrthoDB" id="707849at2"/>
<reference evidence="1 2" key="1">
    <citation type="submission" date="2016-10" db="EMBL/GenBank/DDBJ databases">
        <authorList>
            <person name="de Groot N.N."/>
        </authorList>
    </citation>
    <scope>NUCLEOTIDE SEQUENCE [LARGE SCALE GENOMIC DNA]</scope>
    <source>
        <strain evidence="1 2">DSM 22900</strain>
    </source>
</reference>
<gene>
    <name evidence="1" type="ORF">SAMN05421747_102121</name>
</gene>
<sequence>MQASMLLNNLRMKKIIGYGLLLLTATACKKQEVAWERPDKKLGELIAQYETQLTTAPNGWIGYLFPEGGGGYTFKFVFTPDNRVRTQAAMNAAYATTAKESSYRLKATQVISLYFDSYSYLHELSDPDPAKSGGAAGQGLVSDFEFSILNVSPDTLRLKGNLNGSELLLVRANANQGADYIERAFLYNQYVNEVNGFSNYFNKIEIADRTYGITINTEINTVSFYYGSDDDFKRFNTEYAVADDGIILRTPFNDGALTITSLNDFDIEPDEYRATLKVNDEIDAVILNLPEPFIIDRDAPRRMYIESYVYSSSTGVNFSGTFDIFDVRSIPGFVRMVYEPRYYVDNYDILFTVFNNGANTVGPVFRTAFNSEGIMDFSNYLGLSGTNPGAAHLPKIQNTAAIWTDPEGFYAYQTGKNAYDLVSVSDGRIWIRFR</sequence>
<dbReference type="Proteomes" id="UP000199577">
    <property type="component" value="Unassembled WGS sequence"/>
</dbReference>
<dbReference type="InterPro" id="IPR025396">
    <property type="entry name" value="DUF4302"/>
</dbReference>
<evidence type="ECO:0008006" key="3">
    <source>
        <dbReference type="Google" id="ProtNLM"/>
    </source>
</evidence>
<organism evidence="1 2">
    <name type="scientific">Parapedobacter composti</name>
    <dbReference type="NCBI Taxonomy" id="623281"/>
    <lineage>
        <taxon>Bacteria</taxon>
        <taxon>Pseudomonadati</taxon>
        <taxon>Bacteroidota</taxon>
        <taxon>Sphingobacteriia</taxon>
        <taxon>Sphingobacteriales</taxon>
        <taxon>Sphingobacteriaceae</taxon>
        <taxon>Parapedobacter</taxon>
    </lineage>
</organism>
<protein>
    <recommendedName>
        <fullName evidence="3">DUF4302 domain-containing protein</fullName>
    </recommendedName>
</protein>
<dbReference type="EMBL" id="FOLL01000002">
    <property type="protein sequence ID" value="SFB92204.1"/>
    <property type="molecule type" value="Genomic_DNA"/>
</dbReference>
<name>A0A1I1EYQ8_9SPHI</name>
<evidence type="ECO:0000313" key="2">
    <source>
        <dbReference type="Proteomes" id="UP000199577"/>
    </source>
</evidence>
<proteinExistence type="predicted"/>
<dbReference type="AlphaFoldDB" id="A0A1I1EYQ8"/>
<dbReference type="STRING" id="623281.SAMN05421747_102121"/>
<evidence type="ECO:0000313" key="1">
    <source>
        <dbReference type="EMBL" id="SFB92204.1"/>
    </source>
</evidence>
<accession>A0A1I1EYQ8</accession>
<dbReference type="Pfam" id="PF14135">
    <property type="entry name" value="DUF4302"/>
    <property type="match status" value="1"/>
</dbReference>
<keyword evidence="2" id="KW-1185">Reference proteome</keyword>